<gene>
    <name evidence="1" type="ORF">TAPDE_005546</name>
</gene>
<accession>R4XGR9</accession>
<dbReference type="EMBL" id="CAHR02000372">
    <property type="protein sequence ID" value="CCG84991.1"/>
    <property type="molecule type" value="Genomic_DNA"/>
</dbReference>
<sequence length="220" mass="23901">MILVGILYSAKTLFDGMDGLANACINGDWTSTKSSIAAGTACVTNAFRIVMGAVMAQKTYVGQITNPFTQTKRGILDAIDLEAFTSQIDQSTWMGSFDLATFAHPVVMVLTDTITQDAHVVQYWFDEHTHQHTVSHKLDSSGEGSPSLHKRAGALNVFFSWTEADSNEEALANDDQDLSSIASMMFDDLNNNQQSAEACFSVCDNTAEVVTGYLGAYEEN</sequence>
<evidence type="ECO:0000313" key="1">
    <source>
        <dbReference type="EMBL" id="CCG84991.1"/>
    </source>
</evidence>
<reference evidence="1 2" key="1">
    <citation type="journal article" date="2013" name="MBio">
        <title>Genome sequencing of the plant pathogen Taphrina deformans, the causal agent of peach leaf curl.</title>
        <authorList>
            <person name="Cisse O.H."/>
            <person name="Almeida J.M.G.C.F."/>
            <person name="Fonseca A."/>
            <person name="Kumar A.A."/>
            <person name="Salojaervi J."/>
            <person name="Overmyer K."/>
            <person name="Hauser P.M."/>
            <person name="Pagni M."/>
        </authorList>
    </citation>
    <scope>NUCLEOTIDE SEQUENCE [LARGE SCALE GENOMIC DNA]</scope>
    <source>
        <strain evidence="2">PYCC 5710 / ATCC 11124 / CBS 356.35 / IMI 108563 / JCM 9778 / NBRC 8474</strain>
    </source>
</reference>
<organism evidence="1 2">
    <name type="scientific">Taphrina deformans (strain PYCC 5710 / ATCC 11124 / CBS 356.35 / IMI 108563 / JCM 9778 / NBRC 8474)</name>
    <name type="common">Peach leaf curl fungus</name>
    <name type="synonym">Lalaria deformans</name>
    <dbReference type="NCBI Taxonomy" id="1097556"/>
    <lineage>
        <taxon>Eukaryota</taxon>
        <taxon>Fungi</taxon>
        <taxon>Dikarya</taxon>
        <taxon>Ascomycota</taxon>
        <taxon>Taphrinomycotina</taxon>
        <taxon>Taphrinomycetes</taxon>
        <taxon>Taphrinales</taxon>
        <taxon>Taphrinaceae</taxon>
        <taxon>Taphrina</taxon>
    </lineage>
</organism>
<comment type="caution">
    <text evidence="1">The sequence shown here is derived from an EMBL/GenBank/DDBJ whole genome shotgun (WGS) entry which is preliminary data.</text>
</comment>
<dbReference type="VEuPathDB" id="FungiDB:TAPDE_005546"/>
<dbReference type="AlphaFoldDB" id="R4XGR9"/>
<name>R4XGR9_TAPDE</name>
<dbReference type="Proteomes" id="UP000013776">
    <property type="component" value="Unassembled WGS sequence"/>
</dbReference>
<protein>
    <submittedName>
        <fullName evidence="1">Uncharacterized protein</fullName>
    </submittedName>
</protein>
<keyword evidence="2" id="KW-1185">Reference proteome</keyword>
<proteinExistence type="predicted"/>
<evidence type="ECO:0000313" key="2">
    <source>
        <dbReference type="Proteomes" id="UP000013776"/>
    </source>
</evidence>